<accession>K1M1Q8</accession>
<protein>
    <submittedName>
        <fullName evidence="3">Uncharacterized protein</fullName>
    </submittedName>
</protein>
<reference evidence="3 4" key="1">
    <citation type="submission" date="2012-07" db="EMBL/GenBank/DDBJ databases">
        <title>The Genome Sequence of Lactobacillus crispatus FB077-07.</title>
        <authorList>
            <consortium name="The Broad Institute Genome Sequencing Platform"/>
            <person name="Earl A."/>
            <person name="Ward D."/>
            <person name="Feldgarden M."/>
            <person name="Gevers D."/>
            <person name="Saerens B."/>
            <person name="Vaneechoutte M."/>
            <person name="Walker B."/>
            <person name="Young S.K."/>
            <person name="Zeng Q."/>
            <person name="Gargeya S."/>
            <person name="Fitzgerald M."/>
            <person name="Haas B."/>
            <person name="Abouelleil A."/>
            <person name="Alvarado L."/>
            <person name="Arachchi H.M."/>
            <person name="Berlin A.M."/>
            <person name="Chapman S.B."/>
            <person name="Goldberg J."/>
            <person name="Griggs A."/>
            <person name="Gujja S."/>
            <person name="Hansen M."/>
            <person name="Howarth C."/>
            <person name="Imamovic A."/>
            <person name="Larimer J."/>
            <person name="McCowen C."/>
            <person name="Montmayeur A."/>
            <person name="Murphy C."/>
            <person name="Neiman D."/>
            <person name="Pearson M."/>
            <person name="Priest M."/>
            <person name="Roberts A."/>
            <person name="Saif S."/>
            <person name="Shea T."/>
            <person name="Sisk P."/>
            <person name="Sykes S."/>
            <person name="Wortman J."/>
            <person name="Nusbaum C."/>
            <person name="Birren B."/>
        </authorList>
    </citation>
    <scope>NUCLEOTIDE SEQUENCE [LARGE SCALE GENOMIC DNA]</scope>
    <source>
        <strain evidence="3 4">FB077-07</strain>
    </source>
</reference>
<feature type="coiled-coil region" evidence="1">
    <location>
        <begin position="455"/>
        <end position="482"/>
    </location>
</feature>
<dbReference type="EMBL" id="AGZG01000104">
    <property type="protein sequence ID" value="EKB63060.1"/>
    <property type="molecule type" value="Genomic_DNA"/>
</dbReference>
<gene>
    <name evidence="3" type="ORF">HMPREF9249_02093</name>
</gene>
<feature type="coiled-coil region" evidence="1">
    <location>
        <begin position="666"/>
        <end position="693"/>
    </location>
</feature>
<dbReference type="PATRIC" id="fig|883092.3.peg.2076"/>
<dbReference type="Proteomes" id="UP000004722">
    <property type="component" value="Unassembled WGS sequence"/>
</dbReference>
<evidence type="ECO:0000313" key="3">
    <source>
        <dbReference type="EMBL" id="EKB63060.1"/>
    </source>
</evidence>
<evidence type="ECO:0000256" key="1">
    <source>
        <dbReference type="SAM" id="Coils"/>
    </source>
</evidence>
<keyword evidence="1" id="KW-0175">Coiled coil</keyword>
<proteinExistence type="predicted"/>
<dbReference type="AlphaFoldDB" id="K1M1Q8"/>
<evidence type="ECO:0000256" key="2">
    <source>
        <dbReference type="SAM" id="MobiDB-lite"/>
    </source>
</evidence>
<evidence type="ECO:0000313" key="4">
    <source>
        <dbReference type="Proteomes" id="UP000004722"/>
    </source>
</evidence>
<dbReference type="HOGENOM" id="CLU_382098_0_0_9"/>
<organism evidence="3 4">
    <name type="scientific">Lactobacillus crispatus FB077-07</name>
    <dbReference type="NCBI Taxonomy" id="883092"/>
    <lineage>
        <taxon>Bacteria</taxon>
        <taxon>Bacillati</taxon>
        <taxon>Bacillota</taxon>
        <taxon>Bacilli</taxon>
        <taxon>Lactobacillales</taxon>
        <taxon>Lactobacillaceae</taxon>
        <taxon>Lactobacillus</taxon>
    </lineage>
</organism>
<dbReference type="CDD" id="cd19958">
    <property type="entry name" value="pyocin_knob"/>
    <property type="match status" value="1"/>
</dbReference>
<dbReference type="RefSeq" id="WP_005728967.1">
    <property type="nucleotide sequence ID" value="NZ_JH932274.1"/>
</dbReference>
<comment type="caution">
    <text evidence="3">The sequence shown here is derived from an EMBL/GenBank/DDBJ whole genome shotgun (WGS) entry which is preliminary data.</text>
</comment>
<feature type="region of interest" description="Disordered" evidence="2">
    <location>
        <begin position="705"/>
        <end position="724"/>
    </location>
</feature>
<name>K1M1Q8_9LACO</name>
<sequence length="724" mass="77892">MSQIRDPAYITEQGRTMMTAGGDVTYTKAVLYGQDISHLTADQVQALTSIGSPLKQVPIGVSDKQSNGKDTTVVLEATFQNDGLTADLPYTAVGFFAKKGEDEKLIIVAVANAGAYLAATRPDGVATDALDLKVAIAIGDATNVTAVVDPGASVTPATLNGAINETKQVLTALIDTKASQSNLDQTNAEVAKKADSEAVKSQLATKANTTDIDKQVKTLNDAINTKADKATVDAEIAKIDFTPYAKNADVDTKIKAVSDVVATKVGTDYSYSKAQLDEKLLALSTDTNGKVSADQVTALIADKANKADVDKSFKAVNDSLATKADQATTYSKTDVDKLLSAKDDTTDVDAKIKTVTDLANTKASQDSLNKLSQTVDTKADKATVDAQIAGIDFSKIRFRKQYLDGQGQTQDHTWKATKNTDGTYTIDLYKDDWTANKVNVLLSQIGTKADQSNVNAQVQDAKNAATSRADNLQSQVNNLKGARTANSPDFDSLTDSGPYYVTNPEKGKNSPCGGIWGTLIISNGADHRIVQTYYPDNDDSPFYRMKVDNNWQPWRQMAKMIDISNLQNQINTKHNIATPLFREIQNSNSWQDIFGVGNPNSVLTSIRIDAGGSGPLLNDFAAGVGFGGADTKGVLSVGYHNNQARITGGNGNGPVWSEDIAWKSDINSLLNTITTLQNQVNDLINQINYIKQNYLQGKRFPANQEAQAQQWENNNPNDIAMIEK</sequence>
<dbReference type="OrthoDB" id="2300096at2"/>
<feature type="compositionally biased region" description="Low complexity" evidence="2">
    <location>
        <begin position="705"/>
        <end position="717"/>
    </location>
</feature>